<keyword evidence="1" id="KW-1133">Transmembrane helix</keyword>
<dbReference type="Proteomes" id="UP000070326">
    <property type="component" value="Unassembled WGS sequence"/>
</dbReference>
<keyword evidence="1" id="KW-0472">Membrane</keyword>
<sequence>MVKKFLKSRTLSLVIVFISMAMIYYGHTNGETKVVLDKAIRICMECIGIG</sequence>
<dbReference type="EMBL" id="LSQZ01000025">
    <property type="protein sequence ID" value="KXI13322.1"/>
    <property type="molecule type" value="Genomic_DNA"/>
</dbReference>
<organism evidence="2 3">
    <name type="scientific">Peptostreptococcus anaerobius</name>
    <dbReference type="NCBI Taxonomy" id="1261"/>
    <lineage>
        <taxon>Bacteria</taxon>
        <taxon>Bacillati</taxon>
        <taxon>Bacillota</taxon>
        <taxon>Clostridia</taxon>
        <taxon>Peptostreptococcales</taxon>
        <taxon>Peptostreptococcaceae</taxon>
        <taxon>Peptostreptococcus</taxon>
    </lineage>
</organism>
<dbReference type="eggNOG" id="ENOG50303IU">
    <property type="taxonomic scope" value="Bacteria"/>
</dbReference>
<dbReference type="RefSeq" id="WP_002846705.1">
    <property type="nucleotide sequence ID" value="NZ_CAXUJS010000003.1"/>
</dbReference>
<dbReference type="STRING" id="1261.HMPREF3195_00798"/>
<comment type="caution">
    <text evidence="2">The sequence shown here is derived from an EMBL/GenBank/DDBJ whole genome shotgun (WGS) entry which is preliminary data.</text>
</comment>
<evidence type="ECO:0008006" key="4">
    <source>
        <dbReference type="Google" id="ProtNLM"/>
    </source>
</evidence>
<feature type="transmembrane region" description="Helical" evidence="1">
    <location>
        <begin position="10"/>
        <end position="27"/>
    </location>
</feature>
<proteinExistence type="predicted"/>
<name>A0A135YVB6_9FIRM</name>
<accession>A0A135YVB6</accession>
<dbReference type="GeneID" id="88505035"/>
<dbReference type="PATRIC" id="fig|1261.3.peg.1369"/>
<keyword evidence="1" id="KW-0812">Transmembrane</keyword>
<gene>
    <name evidence="2" type="ORF">HMPREF3195_00798</name>
</gene>
<dbReference type="NCBIfam" id="NF040920">
    <property type="entry name" value="CD1871A_fam"/>
    <property type="match status" value="1"/>
</dbReference>
<dbReference type="InterPro" id="IPR047708">
    <property type="entry name" value="CD1871A-like"/>
</dbReference>
<reference evidence="2 3" key="1">
    <citation type="submission" date="2016-02" db="EMBL/GenBank/DDBJ databases">
        <authorList>
            <person name="Wen L."/>
            <person name="He K."/>
            <person name="Yang H."/>
        </authorList>
    </citation>
    <scope>NUCLEOTIDE SEQUENCE [LARGE SCALE GENOMIC DNA]</scope>
    <source>
        <strain evidence="2 3">MJR8628A</strain>
    </source>
</reference>
<evidence type="ECO:0000313" key="3">
    <source>
        <dbReference type="Proteomes" id="UP000070326"/>
    </source>
</evidence>
<dbReference type="AlphaFoldDB" id="A0A135YVB6"/>
<evidence type="ECO:0000313" key="2">
    <source>
        <dbReference type="EMBL" id="KXI13322.1"/>
    </source>
</evidence>
<evidence type="ECO:0000256" key="1">
    <source>
        <dbReference type="SAM" id="Phobius"/>
    </source>
</evidence>
<protein>
    <recommendedName>
        <fullName evidence="4">Thioredoxin</fullName>
    </recommendedName>
</protein>